<reference evidence="2 3" key="1">
    <citation type="submission" date="2012-05" db="EMBL/GenBank/DDBJ databases">
        <authorList>
            <person name="Weinstock G."/>
            <person name="Sodergren E."/>
            <person name="Lobos E.A."/>
            <person name="Fulton L."/>
            <person name="Fulton R."/>
            <person name="Courtney L."/>
            <person name="Fronick C."/>
            <person name="O'Laughlin M."/>
            <person name="Godfrey J."/>
            <person name="Wilson R.M."/>
            <person name="Miner T."/>
            <person name="Farmer C."/>
            <person name="Delehaunty K."/>
            <person name="Cordes M."/>
            <person name="Minx P."/>
            <person name="Tomlinson C."/>
            <person name="Chen J."/>
            <person name="Wollam A."/>
            <person name="Pepin K.H."/>
            <person name="Bhonagiri V."/>
            <person name="Zhang X."/>
            <person name="Suruliraj S."/>
            <person name="Warren W."/>
            <person name="Mitreva M."/>
            <person name="Mardis E.R."/>
            <person name="Wilson R.K."/>
        </authorList>
    </citation>
    <scope>NUCLEOTIDE SEQUENCE [LARGE SCALE GENOMIC DNA]</scope>
    <source>
        <strain evidence="2 3">F0235</strain>
    </source>
</reference>
<sequence>MDQALNPYSPGAGIRPAALVGRSTELTLIDTMISRTARGLHNRGIIVHGLRGVGKTVLLNEIARKAEAADWLTVRIEATSDKKNNKHVRTRLARELTQSARKISVRKRWKHILDILPVISAFSTTLGFTGVSLNTAVSAL</sequence>
<evidence type="ECO:0000313" key="3">
    <source>
        <dbReference type="Proteomes" id="UP000010445"/>
    </source>
</evidence>
<evidence type="ECO:0000259" key="1">
    <source>
        <dbReference type="Pfam" id="PF13191"/>
    </source>
</evidence>
<keyword evidence="3" id="KW-1185">Reference proteome</keyword>
<dbReference type="EMBL" id="AMEM01000009">
    <property type="protein sequence ID" value="EKX91831.1"/>
    <property type="molecule type" value="Genomic_DNA"/>
</dbReference>
<dbReference type="OrthoDB" id="2020141at2"/>
<proteinExistence type="predicted"/>
<evidence type="ECO:0000313" key="2">
    <source>
        <dbReference type="EMBL" id="EKX91831.1"/>
    </source>
</evidence>
<dbReference type="Pfam" id="PF13191">
    <property type="entry name" value="AAA_16"/>
    <property type="match status" value="1"/>
</dbReference>
<dbReference type="InterPro" id="IPR041664">
    <property type="entry name" value="AAA_16"/>
</dbReference>
<dbReference type="InterPro" id="IPR027417">
    <property type="entry name" value="P-loop_NTPase"/>
</dbReference>
<dbReference type="eggNOG" id="COG1672">
    <property type="taxonomic scope" value="Bacteria"/>
</dbReference>
<name>L1MLN8_9CORY</name>
<protein>
    <recommendedName>
        <fullName evidence="1">Orc1-like AAA ATPase domain-containing protein</fullName>
    </recommendedName>
</protein>
<dbReference type="HOGENOM" id="CLU_1831788_0_0_11"/>
<dbReference type="PATRIC" id="fig|1035195.3.peg.448"/>
<dbReference type="Proteomes" id="UP000010445">
    <property type="component" value="Unassembled WGS sequence"/>
</dbReference>
<dbReference type="SUPFAM" id="SSF52540">
    <property type="entry name" value="P-loop containing nucleoside triphosphate hydrolases"/>
    <property type="match status" value="1"/>
</dbReference>
<dbReference type="AlphaFoldDB" id="L1MLN8"/>
<organism evidence="2 3">
    <name type="scientific">Corynebacterium durum F0235</name>
    <dbReference type="NCBI Taxonomy" id="1035195"/>
    <lineage>
        <taxon>Bacteria</taxon>
        <taxon>Bacillati</taxon>
        <taxon>Actinomycetota</taxon>
        <taxon>Actinomycetes</taxon>
        <taxon>Mycobacteriales</taxon>
        <taxon>Corynebacteriaceae</taxon>
        <taxon>Corynebacterium</taxon>
    </lineage>
</organism>
<accession>L1MLN8</accession>
<dbReference type="Gene3D" id="3.40.50.300">
    <property type="entry name" value="P-loop containing nucleotide triphosphate hydrolases"/>
    <property type="match status" value="1"/>
</dbReference>
<dbReference type="RefSeq" id="WP_006062744.1">
    <property type="nucleotide sequence ID" value="NZ_KB290827.1"/>
</dbReference>
<feature type="domain" description="Orc1-like AAA ATPase" evidence="1">
    <location>
        <begin position="19"/>
        <end position="94"/>
    </location>
</feature>
<gene>
    <name evidence="2" type="ORF">HMPREF9997_00493</name>
</gene>
<comment type="caution">
    <text evidence="2">The sequence shown here is derived from an EMBL/GenBank/DDBJ whole genome shotgun (WGS) entry which is preliminary data.</text>
</comment>
<dbReference type="STRING" id="1035195.HMPREF9997_00493"/>